<sequence length="182" mass="19669">MSSPSTTCTFNGCTNAALVASSKCTFHKHRSHCIIPQCTNQVYARQRCVRHGGRKVCGAADCNAHVSGGGFCPKHGGHTRKRLCTAHGCSKQAHANQKCVRHGGGRYCQASGCAFHARLGGFCHHHNQDLIPHELDTTKQLTPLDGIDVAILQCLVAFEDFDGGAFEAVFDWNSTECMTIVL</sequence>
<gene>
    <name evidence="2" type="primary">Aste57867_23692</name>
    <name evidence="1" type="ORF">As57867_023620</name>
    <name evidence="2" type="ORF">ASTE57867_23692</name>
</gene>
<accession>A0A485LQ11</accession>
<proteinExistence type="predicted"/>
<dbReference type="PANTHER" id="PTHR31827">
    <property type="entry name" value="EMB|CAB89363.1"/>
    <property type="match status" value="1"/>
</dbReference>
<dbReference type="AlphaFoldDB" id="A0A485LQ11"/>
<reference evidence="1" key="2">
    <citation type="submission" date="2019-06" db="EMBL/GenBank/DDBJ databases">
        <title>Genomics analysis of Aphanomyces spp. identifies a new class of oomycete effector associated with host adaptation.</title>
        <authorList>
            <person name="Gaulin E."/>
        </authorList>
    </citation>
    <scope>NUCLEOTIDE SEQUENCE</scope>
    <source>
        <strain evidence="1">CBS 578.67</strain>
    </source>
</reference>
<dbReference type="EMBL" id="VJMH01007298">
    <property type="protein sequence ID" value="KAF0684326.1"/>
    <property type="molecule type" value="Genomic_DNA"/>
</dbReference>
<protein>
    <submittedName>
        <fullName evidence="2">Aste57867_23692 protein</fullName>
    </submittedName>
</protein>
<evidence type="ECO:0000313" key="1">
    <source>
        <dbReference type="EMBL" id="KAF0684326.1"/>
    </source>
</evidence>
<keyword evidence="3" id="KW-1185">Reference proteome</keyword>
<dbReference type="OrthoDB" id="69459at2759"/>
<name>A0A485LQ11_9STRA</name>
<organism evidence="2 3">
    <name type="scientific">Aphanomyces stellatus</name>
    <dbReference type="NCBI Taxonomy" id="120398"/>
    <lineage>
        <taxon>Eukaryota</taxon>
        <taxon>Sar</taxon>
        <taxon>Stramenopiles</taxon>
        <taxon>Oomycota</taxon>
        <taxon>Saprolegniomycetes</taxon>
        <taxon>Saprolegniales</taxon>
        <taxon>Verrucalvaceae</taxon>
        <taxon>Aphanomyces</taxon>
    </lineage>
</organism>
<evidence type="ECO:0000313" key="2">
    <source>
        <dbReference type="EMBL" id="VFU00337.1"/>
    </source>
</evidence>
<dbReference type="Proteomes" id="UP000332933">
    <property type="component" value="Unassembled WGS sequence"/>
</dbReference>
<dbReference type="PANTHER" id="PTHR31827:SF1">
    <property type="entry name" value="EMB|CAB89363.1"/>
    <property type="match status" value="1"/>
</dbReference>
<evidence type="ECO:0000313" key="3">
    <source>
        <dbReference type="Proteomes" id="UP000332933"/>
    </source>
</evidence>
<dbReference type="EMBL" id="CAADRA010007324">
    <property type="protein sequence ID" value="VFU00337.1"/>
    <property type="molecule type" value="Genomic_DNA"/>
</dbReference>
<reference evidence="2 3" key="1">
    <citation type="submission" date="2019-03" db="EMBL/GenBank/DDBJ databases">
        <authorList>
            <person name="Gaulin E."/>
            <person name="Dumas B."/>
        </authorList>
    </citation>
    <scope>NUCLEOTIDE SEQUENCE [LARGE SCALE GENOMIC DNA]</scope>
    <source>
        <strain evidence="2">CBS 568.67</strain>
    </source>
</reference>